<dbReference type="Gene3D" id="3.40.50.300">
    <property type="entry name" value="P-loop containing nucleotide triphosphate hydrolases"/>
    <property type="match status" value="1"/>
</dbReference>
<proteinExistence type="predicted"/>
<feature type="domain" description="Terminase large subunit-like endonuclease" evidence="2">
    <location>
        <begin position="293"/>
        <end position="568"/>
    </location>
</feature>
<gene>
    <name evidence="3" type="ORF">ABQG71_06340</name>
</gene>
<dbReference type="InterPro" id="IPR005021">
    <property type="entry name" value="Terminase_largesu-like"/>
</dbReference>
<evidence type="ECO:0000259" key="2">
    <source>
        <dbReference type="Pfam" id="PF20441"/>
    </source>
</evidence>
<dbReference type="PANTHER" id="PTHR41287">
    <property type="match status" value="1"/>
</dbReference>
<evidence type="ECO:0000313" key="3">
    <source>
        <dbReference type="EMBL" id="MER3120806.1"/>
    </source>
</evidence>
<sequence length="595" mass="68392">MTTISTDSSPKELEKYWETWLKDQKNRGFILEKPSDKSLTTFYAENVVNGNIKASKKNILACRRHLNDLKRADTDEFPYIFDEEKAHRPIQFIEKYCKPSKGAFGSLVMQPWQHFVIGSLYGWIRVDTGHRRFREGLDFVARKNGKTTKISGLATYAVCKDDENGAHVYVLANAKEQARILFDESRAMVQASPALSRHLRENQRGIFHDKTVSKIEPRASDSKSLDGLNVHLGVFDEIHGFTGYDLINVIKRSRAARNQPLIVYITTAGYELNGPLADYYEDAIDILNGTRVDEQKFYYIAELDSVDEIEYPSEWVKANPNMGVTMDMLTMVRDYNSDKNNPQEKNDWITKQFNIFTDNQQQSFVELATIDSNSKEIDISTLKGRRCAGGYDLSQTEDLTSACLEFPLDDGNVFVLTHSWVPEAKVERNNEKIPYKEWEKAGYLTIIPGPIIKHEYVYDWFAEQGKLYNIESIAYDSYNAYRLNEDLESCGFKMFEVRQGHATLNAPLKNVRELLLEGKVVFNKNKMFRWYMNNVKTKPDRNGNIMPSKQGRYRKIDGFAAFLNAHTYVLSEMNKPKPSGTITHMSISDLMKIGR</sequence>
<evidence type="ECO:0000313" key="4">
    <source>
        <dbReference type="Proteomes" id="UP001467674"/>
    </source>
</evidence>
<dbReference type="PANTHER" id="PTHR41287:SF1">
    <property type="entry name" value="PROTEIN YMFN"/>
    <property type="match status" value="1"/>
</dbReference>
<dbReference type="InterPro" id="IPR027417">
    <property type="entry name" value="P-loop_NTPase"/>
</dbReference>
<dbReference type="EMBL" id="JBEOME010000002">
    <property type="protein sequence ID" value="MER3120806.1"/>
    <property type="molecule type" value="Genomic_DNA"/>
</dbReference>
<keyword evidence="4" id="KW-1185">Reference proteome</keyword>
<dbReference type="InterPro" id="IPR046462">
    <property type="entry name" value="TerL_nuclease"/>
</dbReference>
<dbReference type="Pfam" id="PF20441">
    <property type="entry name" value="TerL_nuclease"/>
    <property type="match status" value="1"/>
</dbReference>
<dbReference type="Pfam" id="PF03354">
    <property type="entry name" value="TerL_ATPase"/>
    <property type="match status" value="1"/>
</dbReference>
<protein>
    <submittedName>
        <fullName evidence="3">Terminase large subunit</fullName>
    </submittedName>
</protein>
<name>A0ABV1S3V4_BACAB</name>
<comment type="caution">
    <text evidence="3">The sequence shown here is derived from an EMBL/GenBank/DDBJ whole genome shotgun (WGS) entry which is preliminary data.</text>
</comment>
<reference evidence="3 4" key="1">
    <citation type="submission" date="2024-06" db="EMBL/GenBank/DDBJ databases">
        <title>Construction of an artificial bacterial consortium using nitrogen cycle bacteria from Cuatro Cienegas Basin and a mangrove forest.</title>
        <authorList>
            <person name="Aguilera-Najera D."/>
            <person name="Marquez-Cianci L."/>
            <person name="Martinez-Perez E."/>
            <person name="Rosas-Barrera M."/>
            <person name="Rodriguez-Cruz U.E."/>
            <person name="Tapia-Lopez R."/>
            <person name="Eguiarte L.E."/>
            <person name="Souza-Saldivar V."/>
        </authorList>
    </citation>
    <scope>NUCLEOTIDE SEQUENCE [LARGE SCALE GENOMIC DNA]</scope>
    <source>
        <strain evidence="3 4">S14-15</strain>
    </source>
</reference>
<dbReference type="InterPro" id="IPR046461">
    <property type="entry name" value="TerL_ATPase"/>
</dbReference>
<dbReference type="RefSeq" id="WP_350385260.1">
    <property type="nucleotide sequence ID" value="NZ_JBEOME010000002.1"/>
</dbReference>
<accession>A0ABV1S3V4</accession>
<organism evidence="3 4">
    <name type="scientific">Bacillus altitudinis</name>
    <dbReference type="NCBI Taxonomy" id="293387"/>
    <lineage>
        <taxon>Bacteria</taxon>
        <taxon>Bacillati</taxon>
        <taxon>Bacillota</taxon>
        <taxon>Bacilli</taxon>
        <taxon>Bacillales</taxon>
        <taxon>Bacillaceae</taxon>
        <taxon>Bacillus</taxon>
    </lineage>
</organism>
<feature type="domain" description="Terminase large subunit-like ATPase" evidence="1">
    <location>
        <begin position="111"/>
        <end position="281"/>
    </location>
</feature>
<evidence type="ECO:0000259" key="1">
    <source>
        <dbReference type="Pfam" id="PF03354"/>
    </source>
</evidence>
<dbReference type="Proteomes" id="UP001467674">
    <property type="component" value="Unassembled WGS sequence"/>
</dbReference>